<organism evidence="2 3">
    <name type="scientific">Nocardia transvalensis</name>
    <dbReference type="NCBI Taxonomy" id="37333"/>
    <lineage>
        <taxon>Bacteria</taxon>
        <taxon>Bacillati</taxon>
        <taxon>Actinomycetota</taxon>
        <taxon>Actinomycetes</taxon>
        <taxon>Mycobacteriales</taxon>
        <taxon>Nocardiaceae</taxon>
        <taxon>Nocardia</taxon>
    </lineage>
</organism>
<feature type="region of interest" description="Disordered" evidence="1">
    <location>
        <begin position="359"/>
        <end position="434"/>
    </location>
</feature>
<dbReference type="Proteomes" id="UP000540412">
    <property type="component" value="Unassembled WGS sequence"/>
</dbReference>
<evidence type="ECO:0000313" key="2">
    <source>
        <dbReference type="EMBL" id="MBB5916852.1"/>
    </source>
</evidence>
<dbReference type="RefSeq" id="WP_040751786.1">
    <property type="nucleotide sequence ID" value="NZ_JACHIT010000002.1"/>
</dbReference>
<reference evidence="2 3" key="1">
    <citation type="submission" date="2020-08" db="EMBL/GenBank/DDBJ databases">
        <title>Sequencing the genomes of 1000 actinobacteria strains.</title>
        <authorList>
            <person name="Klenk H.-P."/>
        </authorList>
    </citation>
    <scope>NUCLEOTIDE SEQUENCE [LARGE SCALE GENOMIC DNA]</scope>
    <source>
        <strain evidence="2 3">DSM 43582</strain>
    </source>
</reference>
<protein>
    <submittedName>
        <fullName evidence="2">Uncharacterized protein</fullName>
    </submittedName>
</protein>
<proteinExistence type="predicted"/>
<name>A0A7W9PIK9_9NOCA</name>
<comment type="caution">
    <text evidence="2">The sequence shown here is derived from an EMBL/GenBank/DDBJ whole genome shotgun (WGS) entry which is preliminary data.</text>
</comment>
<evidence type="ECO:0000313" key="3">
    <source>
        <dbReference type="Proteomes" id="UP000540412"/>
    </source>
</evidence>
<accession>A0A7W9PIK9</accession>
<keyword evidence="3" id="KW-1185">Reference proteome</keyword>
<dbReference type="EMBL" id="JACHIT010000002">
    <property type="protein sequence ID" value="MBB5916852.1"/>
    <property type="molecule type" value="Genomic_DNA"/>
</dbReference>
<dbReference type="AlphaFoldDB" id="A0A7W9PIK9"/>
<gene>
    <name evidence="2" type="ORF">BJY24_005764</name>
</gene>
<sequence length="434" mass="47287">MSWPEQRYGLTDPEYYRDAADATERQLRADFAHHCLLMDAAVFAESPRQRSEFLNQAGALAVAWGRHRDERLRKMWQGSQTARAAYESRPMIAQARYSAVARARERGEPTVDDVTWRTLQQAREITGHAHSGPIAGSEQDAPHYHTRVTAPAPERAVSHSPGPDHRTAVQKALGAPRDMVRDSGEDMLDRVDAVLAATEDALAVEETEAALQARAQLLPRAVRDAPIAFNYGAGDDAIWTTRQTTVLRLLQDLTAEHTTVADGFTGDRAADQKLIRRLEKLQAAISATRLDAVHAGVSTDDVDHAYQLGRDGIHWSVEPASPRLGRIAQLTEHRDHARAEADALRTQIADLQRQLDHYTRGAGRDSPPPEHLATARPAPGPGIRAHGADIGDAVDAALPTAESGGWTPPPAPHESAHPAGVPVIEPESSPQPQL</sequence>
<evidence type="ECO:0000256" key="1">
    <source>
        <dbReference type="SAM" id="MobiDB-lite"/>
    </source>
</evidence>